<dbReference type="OrthoDB" id="3550599at2759"/>
<feature type="region of interest" description="Disordered" evidence="1">
    <location>
        <begin position="34"/>
        <end position="184"/>
    </location>
</feature>
<feature type="region of interest" description="Disordered" evidence="1">
    <location>
        <begin position="289"/>
        <end position="354"/>
    </location>
</feature>
<protein>
    <submittedName>
        <fullName evidence="2">Uncharacterized protein</fullName>
    </submittedName>
</protein>
<accession>A0A9W8S7A3</accession>
<dbReference type="EMBL" id="JAOQAZ010000006">
    <property type="protein sequence ID" value="KAJ4265575.1"/>
    <property type="molecule type" value="Genomic_DNA"/>
</dbReference>
<feature type="compositionally biased region" description="Polar residues" evidence="1">
    <location>
        <begin position="234"/>
        <end position="244"/>
    </location>
</feature>
<evidence type="ECO:0000256" key="1">
    <source>
        <dbReference type="SAM" id="MobiDB-lite"/>
    </source>
</evidence>
<reference evidence="2" key="1">
    <citation type="submission" date="2022-09" db="EMBL/GenBank/DDBJ databases">
        <title>Fusarium specimens isolated from Avocado Roots.</title>
        <authorList>
            <person name="Stajich J."/>
            <person name="Roper C."/>
            <person name="Heimlech-Rivalta G."/>
        </authorList>
    </citation>
    <scope>NUCLEOTIDE SEQUENCE</scope>
    <source>
        <strain evidence="2">CF00136</strain>
    </source>
</reference>
<evidence type="ECO:0000313" key="2">
    <source>
        <dbReference type="EMBL" id="KAJ4265575.1"/>
    </source>
</evidence>
<name>A0A9W8S7A3_9HYPO</name>
<feature type="compositionally biased region" description="Basic and acidic residues" evidence="1">
    <location>
        <begin position="140"/>
        <end position="155"/>
    </location>
</feature>
<evidence type="ECO:0000313" key="3">
    <source>
        <dbReference type="Proteomes" id="UP001152049"/>
    </source>
</evidence>
<sequence length="586" mass="64867">MTTPSHVGGSCAAPDCENIVLFSASQFCTIHQFRASQTPSTNDGPSATSPKTARLSDRGFVAKRGRGSFLFKSSARPPGRSHSGPKLDRSSRESSSTGTSVRATQSPIPRADTKEVLKKSLVRKDPIVAENKTPLPLQQKKAEHAKGGLVPEHKSSQANTAKDLSKADDNVTAGQVKSPTVSIMQKSPNMDFQIETEKIVKKPCDLLVSKKKPAPVTNMGPEIPSIGDSKMEAKQTNQNAQSPTYKDLTLTKPENTSNAIVPEVINKSKPSPGLSFQQEALDTSVKHMQLNSSGDTGPKSHLLISKSNLPRLPNRAENHSKPLKASSSRLPLSHAKHTARQASKALPSRKASPQAVLPEIHAEVDDEVNMADVSDSSDEEVPQLDKTVLLPFRAKAEARRKRLLARFDSAAFDSLIYRQSNLRPPTGVTVRQTGGNGLASSEGKQLFLPVNPAIHKMHKRSQTWCRKKCEEIRRRPGRKAWFGKVVERRRWIQDEEVKLEIQRQQARLAGTMPPFKQPQPLGVKRVLDFGDVPEEELPDYVRRNPAWLKACAWHRECQSQALLHQRRIDRSTEEAQRFFHENFSGL</sequence>
<feature type="compositionally biased region" description="Polar residues" evidence="1">
    <location>
        <begin position="34"/>
        <end position="51"/>
    </location>
</feature>
<organism evidence="2 3">
    <name type="scientific">Fusarium torreyae</name>
    <dbReference type="NCBI Taxonomy" id="1237075"/>
    <lineage>
        <taxon>Eukaryota</taxon>
        <taxon>Fungi</taxon>
        <taxon>Dikarya</taxon>
        <taxon>Ascomycota</taxon>
        <taxon>Pezizomycotina</taxon>
        <taxon>Sordariomycetes</taxon>
        <taxon>Hypocreomycetidae</taxon>
        <taxon>Hypocreales</taxon>
        <taxon>Nectriaceae</taxon>
        <taxon>Fusarium</taxon>
    </lineage>
</organism>
<feature type="compositionally biased region" description="Polar residues" evidence="1">
    <location>
        <begin position="172"/>
        <end position="184"/>
    </location>
</feature>
<dbReference type="Proteomes" id="UP001152049">
    <property type="component" value="Unassembled WGS sequence"/>
</dbReference>
<gene>
    <name evidence="2" type="ORF">NW762_004868</name>
</gene>
<feature type="region of interest" description="Disordered" evidence="1">
    <location>
        <begin position="211"/>
        <end position="256"/>
    </location>
</feature>
<comment type="caution">
    <text evidence="2">The sequence shown here is derived from an EMBL/GenBank/DDBJ whole genome shotgun (WGS) entry which is preliminary data.</text>
</comment>
<proteinExistence type="predicted"/>
<feature type="compositionally biased region" description="Basic and acidic residues" evidence="1">
    <location>
        <begin position="111"/>
        <end position="127"/>
    </location>
</feature>
<keyword evidence="3" id="KW-1185">Reference proteome</keyword>
<dbReference type="AlphaFoldDB" id="A0A9W8S7A3"/>